<dbReference type="InterPro" id="IPR050640">
    <property type="entry name" value="Bact_2-comp_sensor_kinase"/>
</dbReference>
<dbReference type="InterPro" id="IPR011110">
    <property type="entry name" value="Reg_prop"/>
</dbReference>
<organism evidence="4 5">
    <name type="scientific">Pedobacter ginsengisoli</name>
    <dbReference type="NCBI Taxonomy" id="363852"/>
    <lineage>
        <taxon>Bacteria</taxon>
        <taxon>Pseudomonadati</taxon>
        <taxon>Bacteroidota</taxon>
        <taxon>Sphingobacteriia</taxon>
        <taxon>Sphingobacteriales</taxon>
        <taxon>Sphingobacteriaceae</taxon>
        <taxon>Pedobacter</taxon>
    </lineage>
</organism>
<dbReference type="InterPro" id="IPR010559">
    <property type="entry name" value="Sig_transdc_His_kin_internal"/>
</dbReference>
<dbReference type="Gene3D" id="2.130.10.10">
    <property type="entry name" value="YVTN repeat-like/Quinoprotein amine dehydrogenase"/>
    <property type="match status" value="3"/>
</dbReference>
<protein>
    <submittedName>
        <fullName evidence="4">Diguanylate cyclase</fullName>
    </submittedName>
</protein>
<keyword evidence="1" id="KW-0812">Transmembrane</keyword>
<evidence type="ECO:0000313" key="5">
    <source>
        <dbReference type="Proteomes" id="UP000223749"/>
    </source>
</evidence>
<dbReference type="InterPro" id="IPR013783">
    <property type="entry name" value="Ig-like_fold"/>
</dbReference>
<dbReference type="OrthoDB" id="9809670at2"/>
<accession>A0A2D1UBX6</accession>
<dbReference type="Pfam" id="PF06580">
    <property type="entry name" value="His_kinase"/>
    <property type="match status" value="1"/>
</dbReference>
<name>A0A2D1UBX6_9SPHI</name>
<dbReference type="InterPro" id="IPR015943">
    <property type="entry name" value="WD40/YVTN_repeat-like_dom_sf"/>
</dbReference>
<dbReference type="Gene3D" id="2.60.40.10">
    <property type="entry name" value="Immunoglobulins"/>
    <property type="match status" value="1"/>
</dbReference>
<dbReference type="AlphaFoldDB" id="A0A2D1UBX6"/>
<keyword evidence="1" id="KW-0472">Membrane</keyword>
<dbReference type="PANTHER" id="PTHR34220:SF7">
    <property type="entry name" value="SENSOR HISTIDINE KINASE YPDA"/>
    <property type="match status" value="1"/>
</dbReference>
<dbReference type="PANTHER" id="PTHR34220">
    <property type="entry name" value="SENSOR HISTIDINE KINASE YPDA"/>
    <property type="match status" value="1"/>
</dbReference>
<evidence type="ECO:0000259" key="2">
    <source>
        <dbReference type="Pfam" id="PF06580"/>
    </source>
</evidence>
<sequence>MIVINKIKNWPISSITLIVLLLLSLNGYSQSTYLQHFGTKDGLPSNNCFYTLQDSKGYIWVATDAGVSRFDGKVFENYSVDDGLPDNQILQIKEDRTGKIWFLALNGQLSYFFNGKFFNETNNKLLKLLRFNAVIVSFFEDSKGKIWFGTNKNVLVTWDGKSIMKYISANGNRQFINSFVHEDKSGKIWVFSNRSVRTFNGSEFTVIPHKTLLINYKSGLNMPDRTFAFLDKNGLNIQNGRAQHFQLKIDPSLLNNDPGFFYLDENKDVWISNASGIYFIDHSGKITTYLSNISSSQVIKDFKGNMWFTTNNGIYMLPKNEERLYIVDQSNGLSSNLIKSVIKDNKNRFWLGVDEGNINIIDPSDLSVNKVSLPDKKTYNIIKQLSLDTANEAIYFASEYGLGRISNIYAINRKIDYLREATNSMFVIKSFSVAKDKSLALALSSGVVIVPYKDDKYEFSSLYFKQGTDFFNNRAYCVFFDKSQNLWFSNINGLSELSNGSLYSYFEKSSLLTRRINDIKELSNDTLVLATDGYGLIFIKNRKVIKVITQRDGLADNICKRLFVKGNDVWVITNNGINKVSLNDQKTQVETFEFTNALLKDDVNSLYIDDDYAYFATNNGLVYFSINKIKTINEPPKVFVSSIINNKIKLGINAANHTLDPSDNNISFYYSAIDFQNRNIVYRYRLKSDANWTETKNRRLEFSSLEPGDYVFEISAKTNNSDWSSPTKVNFILKSHFWQTPWFLIITFLLACFIFYKVAVFVTKRRKNKEQEQLLLKNKILMLEQRALQAMMNPHFVFNVMNSIQHYINTKDTTSANKILTGFARLIRKNLEICTKSFITLEEEIEYLELYLSLEKKRFGGKLNYTITLNKAIDKEETLIPSMLLQPYIENAIWHGIMPKEEGGKIDIHIDLRGNEHLLIQIIDDGIGIDNSLRDKKGHHVSKGMDLTRERINLLNRVEVNPIQMDIKQNGNSGTFVSIAIPLKW</sequence>
<dbReference type="Gene3D" id="3.30.565.10">
    <property type="entry name" value="Histidine kinase-like ATPase, C-terminal domain"/>
    <property type="match status" value="1"/>
</dbReference>
<dbReference type="InterPro" id="IPR011123">
    <property type="entry name" value="Y_Y_Y"/>
</dbReference>
<evidence type="ECO:0000259" key="3">
    <source>
        <dbReference type="Pfam" id="PF07495"/>
    </source>
</evidence>
<keyword evidence="5" id="KW-1185">Reference proteome</keyword>
<dbReference type="Proteomes" id="UP000223749">
    <property type="component" value="Chromosome"/>
</dbReference>
<dbReference type="GO" id="GO:0000155">
    <property type="term" value="F:phosphorelay sensor kinase activity"/>
    <property type="evidence" value="ECO:0007669"/>
    <property type="project" value="InterPro"/>
</dbReference>
<dbReference type="Pfam" id="PF07494">
    <property type="entry name" value="Reg_prop"/>
    <property type="match status" value="2"/>
</dbReference>
<dbReference type="GO" id="GO:0016020">
    <property type="term" value="C:membrane"/>
    <property type="evidence" value="ECO:0007669"/>
    <property type="project" value="InterPro"/>
</dbReference>
<feature type="domain" description="Signal transduction histidine kinase internal region" evidence="2">
    <location>
        <begin position="784"/>
        <end position="863"/>
    </location>
</feature>
<gene>
    <name evidence="4" type="ORF">CPT03_02860</name>
</gene>
<dbReference type="SUPFAM" id="SSF63829">
    <property type="entry name" value="Calcium-dependent phosphotriesterase"/>
    <property type="match status" value="3"/>
</dbReference>
<evidence type="ECO:0000256" key="1">
    <source>
        <dbReference type="SAM" id="Phobius"/>
    </source>
</evidence>
<keyword evidence="1" id="KW-1133">Transmembrane helix</keyword>
<dbReference type="Pfam" id="PF07495">
    <property type="entry name" value="Y_Y_Y"/>
    <property type="match status" value="1"/>
</dbReference>
<evidence type="ECO:0000313" key="4">
    <source>
        <dbReference type="EMBL" id="ATP59118.1"/>
    </source>
</evidence>
<dbReference type="SUPFAM" id="SSF55874">
    <property type="entry name" value="ATPase domain of HSP90 chaperone/DNA topoisomerase II/histidine kinase"/>
    <property type="match status" value="1"/>
</dbReference>
<dbReference type="KEGG" id="pgs:CPT03_02860"/>
<reference evidence="4 5" key="1">
    <citation type="submission" date="2017-10" db="EMBL/GenBank/DDBJ databases">
        <title>Whole genome of Pedobacter ginsengisoli T01R-27 isolated from tomato rhizosphere.</title>
        <authorList>
            <person name="Weon H.-Y."/>
            <person name="Lee S.A."/>
            <person name="Sang M.K."/>
            <person name="Song J."/>
        </authorList>
    </citation>
    <scope>NUCLEOTIDE SEQUENCE [LARGE SCALE GENOMIC DNA]</scope>
    <source>
        <strain evidence="4 5">T01R-27</strain>
    </source>
</reference>
<dbReference type="EMBL" id="CP024091">
    <property type="protein sequence ID" value="ATP59118.1"/>
    <property type="molecule type" value="Genomic_DNA"/>
</dbReference>
<dbReference type="InterPro" id="IPR036890">
    <property type="entry name" value="HATPase_C_sf"/>
</dbReference>
<feature type="domain" description="Two component regulator three Y" evidence="3">
    <location>
        <begin position="677"/>
        <end position="732"/>
    </location>
</feature>
<proteinExistence type="predicted"/>
<feature type="transmembrane region" description="Helical" evidence="1">
    <location>
        <begin position="742"/>
        <end position="762"/>
    </location>
</feature>